<dbReference type="EMBL" id="BAMD01000002">
    <property type="protein sequence ID" value="GAF01589.1"/>
    <property type="molecule type" value="Genomic_DNA"/>
</dbReference>
<comment type="caution">
    <text evidence="3">The sequence shown here is derived from an EMBL/GenBank/DDBJ whole genome shotgun (WGS) entry which is preliminary data.</text>
</comment>
<dbReference type="SUPFAM" id="SSF53474">
    <property type="entry name" value="alpha/beta-Hydrolases"/>
    <property type="match status" value="1"/>
</dbReference>
<reference evidence="3 4" key="1">
    <citation type="journal article" date="2014" name="Genome Announc.">
        <title>Draft Genome Sequence of Cytophaga fermentans JCM 21142T, a Facultative Anaerobe Isolated from Marine Mud.</title>
        <authorList>
            <person name="Starns D."/>
            <person name="Oshima K."/>
            <person name="Suda W."/>
            <person name="Iino T."/>
            <person name="Yuki M."/>
            <person name="Inoue J."/>
            <person name="Kitamura K."/>
            <person name="Iida T."/>
            <person name="Darby A."/>
            <person name="Hattori M."/>
            <person name="Ohkuma M."/>
        </authorList>
    </citation>
    <scope>NUCLEOTIDE SEQUENCE [LARGE SCALE GENOMIC DNA]</scope>
    <source>
        <strain evidence="3 4">JCM 21142</strain>
    </source>
</reference>
<dbReference type="GO" id="GO:0006508">
    <property type="term" value="P:proteolysis"/>
    <property type="evidence" value="ECO:0007669"/>
    <property type="project" value="InterPro"/>
</dbReference>
<dbReference type="OrthoDB" id="9812921at2"/>
<evidence type="ECO:0000256" key="1">
    <source>
        <dbReference type="ARBA" id="ARBA00022801"/>
    </source>
</evidence>
<evidence type="ECO:0000313" key="3">
    <source>
        <dbReference type="EMBL" id="GAF01589.1"/>
    </source>
</evidence>
<dbReference type="PANTHER" id="PTHR42776">
    <property type="entry name" value="SERINE PEPTIDASE S9 FAMILY MEMBER"/>
    <property type="match status" value="1"/>
</dbReference>
<dbReference type="Proteomes" id="UP000019402">
    <property type="component" value="Unassembled WGS sequence"/>
</dbReference>
<gene>
    <name evidence="3" type="ORF">JCM21142_201</name>
</gene>
<accession>W7YG83</accession>
<dbReference type="Pfam" id="PF00326">
    <property type="entry name" value="Peptidase_S9"/>
    <property type="match status" value="1"/>
</dbReference>
<organism evidence="3 4">
    <name type="scientific">Saccharicrinis fermentans DSM 9555 = JCM 21142</name>
    <dbReference type="NCBI Taxonomy" id="869213"/>
    <lineage>
        <taxon>Bacteria</taxon>
        <taxon>Pseudomonadati</taxon>
        <taxon>Bacteroidota</taxon>
        <taxon>Bacteroidia</taxon>
        <taxon>Marinilabiliales</taxon>
        <taxon>Marinilabiliaceae</taxon>
        <taxon>Saccharicrinis</taxon>
    </lineage>
</organism>
<sequence length="226" mass="25922">MYASNGYVIFIPDITYTTGDPGLCAYQAIMGGVMSMTQRYDFIDEKNIGLQGQSWGGYQTAFMITRTNMFKAAMAGAPVSNMTSAYGGIRWGTGISRMFQYEHTQSRIGGTLWEKFPKYIENSPIFYVPQIQTPLLIMHNDNDGSVPWYQGIEMFMAMRRLNKPVWMLTYNNEEHNLTRRANSIDLSIRMMQFFDHYLKGKPAPVWMQYGIPAIEKGKNMGYDLLE</sequence>
<dbReference type="InterPro" id="IPR001375">
    <property type="entry name" value="Peptidase_S9_cat"/>
</dbReference>
<dbReference type="RefSeq" id="WP_052522035.1">
    <property type="nucleotide sequence ID" value="NZ_BAMD01000002.1"/>
</dbReference>
<keyword evidence="1 3" id="KW-0378">Hydrolase</keyword>
<dbReference type="AlphaFoldDB" id="W7YG83"/>
<dbReference type="InterPro" id="IPR029058">
    <property type="entry name" value="AB_hydrolase_fold"/>
</dbReference>
<dbReference type="eggNOG" id="COG1506">
    <property type="taxonomic scope" value="Bacteria"/>
</dbReference>
<proteinExistence type="predicted"/>
<protein>
    <submittedName>
        <fullName evidence="3">Putative dienelactone hydrolase</fullName>
    </submittedName>
</protein>
<feature type="domain" description="Peptidase S9 prolyl oligopeptidase catalytic" evidence="2">
    <location>
        <begin position="26"/>
        <end position="200"/>
    </location>
</feature>
<dbReference type="Gene3D" id="3.40.50.1820">
    <property type="entry name" value="alpha/beta hydrolase"/>
    <property type="match status" value="1"/>
</dbReference>
<dbReference type="PANTHER" id="PTHR42776:SF4">
    <property type="entry name" value="ACYLAMINO-ACID-RELEASING ENZYME"/>
    <property type="match status" value="1"/>
</dbReference>
<dbReference type="GO" id="GO:0004252">
    <property type="term" value="F:serine-type endopeptidase activity"/>
    <property type="evidence" value="ECO:0007669"/>
    <property type="project" value="TreeGrafter"/>
</dbReference>
<keyword evidence="4" id="KW-1185">Reference proteome</keyword>
<evidence type="ECO:0000313" key="4">
    <source>
        <dbReference type="Proteomes" id="UP000019402"/>
    </source>
</evidence>
<evidence type="ECO:0000259" key="2">
    <source>
        <dbReference type="Pfam" id="PF00326"/>
    </source>
</evidence>
<name>W7YG83_9BACT</name>